<dbReference type="Gene3D" id="1.10.1740.10">
    <property type="match status" value="1"/>
</dbReference>
<dbReference type="GO" id="GO:0003677">
    <property type="term" value="F:DNA binding"/>
    <property type="evidence" value="ECO:0007669"/>
    <property type="project" value="InterPro"/>
</dbReference>
<dbReference type="Gene3D" id="1.10.10.10">
    <property type="entry name" value="Winged helix-like DNA-binding domain superfamily/Winged helix DNA-binding domain"/>
    <property type="match status" value="1"/>
</dbReference>
<dbReference type="Pfam" id="PF04542">
    <property type="entry name" value="Sigma70_r2"/>
    <property type="match status" value="1"/>
</dbReference>
<dbReference type="GO" id="GO:0016987">
    <property type="term" value="F:sigma factor activity"/>
    <property type="evidence" value="ECO:0007669"/>
    <property type="project" value="UniProtKB-KW"/>
</dbReference>
<evidence type="ECO:0000256" key="4">
    <source>
        <dbReference type="ARBA" id="ARBA00023163"/>
    </source>
</evidence>
<dbReference type="SUPFAM" id="SSF88946">
    <property type="entry name" value="Sigma2 domain of RNA polymerase sigma factors"/>
    <property type="match status" value="1"/>
</dbReference>
<organism evidence="7">
    <name type="scientific">Schlesneria paludicola</name>
    <dbReference type="NCBI Taxonomy" id="360056"/>
    <lineage>
        <taxon>Bacteria</taxon>
        <taxon>Pseudomonadati</taxon>
        <taxon>Planctomycetota</taxon>
        <taxon>Planctomycetia</taxon>
        <taxon>Planctomycetales</taxon>
        <taxon>Planctomycetaceae</taxon>
        <taxon>Schlesneria</taxon>
    </lineage>
</organism>
<dbReference type="CDD" id="cd06171">
    <property type="entry name" value="Sigma70_r4"/>
    <property type="match status" value="1"/>
</dbReference>
<dbReference type="InterPro" id="IPR013324">
    <property type="entry name" value="RNA_pol_sigma_r3/r4-like"/>
</dbReference>
<name>A0A7C4QRY3_9PLAN</name>
<feature type="domain" description="RNA polymerase sigma factor 70 region 4 type 2" evidence="6">
    <location>
        <begin position="112"/>
        <end position="162"/>
    </location>
</feature>
<feature type="domain" description="RNA polymerase sigma-70 region 2" evidence="5">
    <location>
        <begin position="10"/>
        <end position="77"/>
    </location>
</feature>
<dbReference type="InterPro" id="IPR039425">
    <property type="entry name" value="RNA_pol_sigma-70-like"/>
</dbReference>
<dbReference type="InterPro" id="IPR014331">
    <property type="entry name" value="RNA_pol_sigma70_ECF_RHOBA"/>
</dbReference>
<keyword evidence="3" id="KW-0731">Sigma factor</keyword>
<dbReference type="InterPro" id="IPR013249">
    <property type="entry name" value="RNA_pol_sigma70_r4_t2"/>
</dbReference>
<comment type="similarity">
    <text evidence="1">Belongs to the sigma-70 factor family. ECF subfamily.</text>
</comment>
<dbReference type="EMBL" id="DSVQ01000019">
    <property type="protein sequence ID" value="HGT41223.1"/>
    <property type="molecule type" value="Genomic_DNA"/>
</dbReference>
<protein>
    <submittedName>
        <fullName evidence="7">Sigma-70 family RNA polymerase sigma factor</fullName>
    </submittedName>
</protein>
<dbReference type="InterPro" id="IPR036388">
    <property type="entry name" value="WH-like_DNA-bd_sf"/>
</dbReference>
<gene>
    <name evidence="7" type="ORF">ENS64_18400</name>
</gene>
<dbReference type="SUPFAM" id="SSF88659">
    <property type="entry name" value="Sigma3 and sigma4 domains of RNA polymerase sigma factors"/>
    <property type="match status" value="1"/>
</dbReference>
<evidence type="ECO:0000256" key="3">
    <source>
        <dbReference type="ARBA" id="ARBA00023082"/>
    </source>
</evidence>
<dbReference type="PANTHER" id="PTHR43133:SF51">
    <property type="entry name" value="RNA POLYMERASE SIGMA FACTOR"/>
    <property type="match status" value="1"/>
</dbReference>
<dbReference type="InterPro" id="IPR013325">
    <property type="entry name" value="RNA_pol_sigma_r2"/>
</dbReference>
<dbReference type="InterPro" id="IPR007627">
    <property type="entry name" value="RNA_pol_sigma70_r2"/>
</dbReference>
<sequence>MQPHELFEILVRENADMLLAYIRSAVRDASTADDVFQETMLTAWRRLADYDKSRPFGPWLRGIAARVMMAHRRQRARAFALCDEELLEHLDARCEALQRQPGDTWDDKLDGLRDCIEQLPDLYREVIQLRYAEELSPDALTERLHISGETLKKRLQRGRAKLLECLQRKLRWEDGPVSVAPHVGEGSS</sequence>
<dbReference type="NCBIfam" id="TIGR02989">
    <property type="entry name" value="Sig-70_gvs1"/>
    <property type="match status" value="1"/>
</dbReference>
<keyword evidence="4" id="KW-0804">Transcription</keyword>
<evidence type="ECO:0000256" key="2">
    <source>
        <dbReference type="ARBA" id="ARBA00023015"/>
    </source>
</evidence>
<dbReference type="NCBIfam" id="TIGR02937">
    <property type="entry name" value="sigma70-ECF"/>
    <property type="match status" value="1"/>
</dbReference>
<evidence type="ECO:0000259" key="5">
    <source>
        <dbReference type="Pfam" id="PF04542"/>
    </source>
</evidence>
<dbReference type="PANTHER" id="PTHR43133">
    <property type="entry name" value="RNA POLYMERASE ECF-TYPE SIGMA FACTO"/>
    <property type="match status" value="1"/>
</dbReference>
<reference evidence="7" key="1">
    <citation type="journal article" date="2020" name="mSystems">
        <title>Genome- and Community-Level Interaction Insights into Carbon Utilization and Element Cycling Functions of Hydrothermarchaeota in Hydrothermal Sediment.</title>
        <authorList>
            <person name="Zhou Z."/>
            <person name="Liu Y."/>
            <person name="Xu W."/>
            <person name="Pan J."/>
            <person name="Luo Z.H."/>
            <person name="Li M."/>
        </authorList>
    </citation>
    <scope>NUCLEOTIDE SEQUENCE [LARGE SCALE GENOMIC DNA]</scope>
    <source>
        <strain evidence="7">SpSt-508</strain>
    </source>
</reference>
<evidence type="ECO:0000259" key="6">
    <source>
        <dbReference type="Pfam" id="PF08281"/>
    </source>
</evidence>
<evidence type="ECO:0000256" key="1">
    <source>
        <dbReference type="ARBA" id="ARBA00010641"/>
    </source>
</evidence>
<dbReference type="InterPro" id="IPR014284">
    <property type="entry name" value="RNA_pol_sigma-70_dom"/>
</dbReference>
<evidence type="ECO:0000313" key="7">
    <source>
        <dbReference type="EMBL" id="HGT41223.1"/>
    </source>
</evidence>
<accession>A0A7C4QRY3</accession>
<proteinExistence type="inferred from homology"/>
<dbReference type="GO" id="GO:0006352">
    <property type="term" value="P:DNA-templated transcription initiation"/>
    <property type="evidence" value="ECO:0007669"/>
    <property type="project" value="InterPro"/>
</dbReference>
<dbReference type="AlphaFoldDB" id="A0A7C4QRY3"/>
<keyword evidence="2" id="KW-0805">Transcription regulation</keyword>
<comment type="caution">
    <text evidence="7">The sequence shown here is derived from an EMBL/GenBank/DDBJ whole genome shotgun (WGS) entry which is preliminary data.</text>
</comment>
<dbReference type="Pfam" id="PF08281">
    <property type="entry name" value="Sigma70_r4_2"/>
    <property type="match status" value="1"/>
</dbReference>